<dbReference type="PANTHER" id="PTHR47426">
    <property type="entry name" value="ACYL-COA N-ACYLTRANSFERASES (NAT) SUPERFAMILY PROTEIN"/>
    <property type="match status" value="1"/>
</dbReference>
<dbReference type="InterPro" id="IPR000182">
    <property type="entry name" value="GNAT_dom"/>
</dbReference>
<dbReference type="EMBL" id="OZ019904">
    <property type="protein sequence ID" value="CAK9198869.1"/>
    <property type="molecule type" value="Genomic_DNA"/>
</dbReference>
<dbReference type="SUPFAM" id="SSF55729">
    <property type="entry name" value="Acyl-CoA N-acyltransferases (Nat)"/>
    <property type="match status" value="1"/>
</dbReference>
<protein>
    <recommendedName>
        <fullName evidence="1">N-acetyltransferase domain-containing protein</fullName>
    </recommendedName>
</protein>
<sequence>MAGTIRFPLLSCSLRTPLHSSQHWIRSTYKTSMNAIMSRKSCQVRAAAHEGRTAKTTTVGAADIVDSMSCTKIEVSVESTQQQWNTALLDDFVVHEARLDEELWTAAWLRAESYREEQPFVRYVDSNKKQFAEQEFAALKRRVFGKYGLSICCKCFVAVSSFEPQHPLSAALNVVGTLDVSLRQVSQAEAFLGSTPDVVVVPLGINMQQPQNYGYIANLCVHKSARRRGIASALLQVAMKSVAFAGLCEVYVHVNATNKPAQALYTKKGFQVLEEESSEGSLEKTVLLRRQI</sequence>
<dbReference type="InterPro" id="IPR016181">
    <property type="entry name" value="Acyl_CoA_acyltransferase"/>
</dbReference>
<proteinExistence type="predicted"/>
<evidence type="ECO:0000259" key="1">
    <source>
        <dbReference type="PROSITE" id="PS51186"/>
    </source>
</evidence>
<gene>
    <name evidence="2" type="ORF">CSSPTR1EN2_LOCUS4652</name>
</gene>
<evidence type="ECO:0000313" key="2">
    <source>
        <dbReference type="EMBL" id="CAK9198869.1"/>
    </source>
</evidence>
<dbReference type="CDD" id="cd04301">
    <property type="entry name" value="NAT_SF"/>
    <property type="match status" value="1"/>
</dbReference>
<dbReference type="Gene3D" id="3.40.630.30">
    <property type="match status" value="1"/>
</dbReference>
<reference evidence="2" key="1">
    <citation type="submission" date="2024-02" db="EMBL/GenBank/DDBJ databases">
        <authorList>
            <consortium name="ELIXIR-Norway"/>
            <consortium name="Elixir Norway"/>
        </authorList>
    </citation>
    <scope>NUCLEOTIDE SEQUENCE</scope>
</reference>
<feature type="domain" description="N-acetyltransferase" evidence="1">
    <location>
        <begin position="151"/>
        <end position="292"/>
    </location>
</feature>
<dbReference type="PANTHER" id="PTHR47426:SF3">
    <property type="entry name" value="GCN5-RELATED N-ACETYLTRANSFERASE 6, CHLOROPLASTIC"/>
    <property type="match status" value="1"/>
</dbReference>
<dbReference type="Pfam" id="PF00583">
    <property type="entry name" value="Acetyltransf_1"/>
    <property type="match status" value="1"/>
</dbReference>
<evidence type="ECO:0000313" key="3">
    <source>
        <dbReference type="Proteomes" id="UP001497512"/>
    </source>
</evidence>
<organism evidence="2 3">
    <name type="scientific">Sphagnum troendelagicum</name>
    <dbReference type="NCBI Taxonomy" id="128251"/>
    <lineage>
        <taxon>Eukaryota</taxon>
        <taxon>Viridiplantae</taxon>
        <taxon>Streptophyta</taxon>
        <taxon>Embryophyta</taxon>
        <taxon>Bryophyta</taxon>
        <taxon>Sphagnophytina</taxon>
        <taxon>Sphagnopsida</taxon>
        <taxon>Sphagnales</taxon>
        <taxon>Sphagnaceae</taxon>
        <taxon>Sphagnum</taxon>
    </lineage>
</organism>
<name>A0ABP0TP22_9BRYO</name>
<dbReference type="Proteomes" id="UP001497512">
    <property type="component" value="Chromosome 12"/>
</dbReference>
<accession>A0ABP0TP22</accession>
<dbReference type="PROSITE" id="PS51186">
    <property type="entry name" value="GNAT"/>
    <property type="match status" value="1"/>
</dbReference>
<keyword evidence="3" id="KW-1185">Reference proteome</keyword>